<name>A0A9D1FV38_9BACT</name>
<dbReference type="Pfam" id="PF13723">
    <property type="entry name" value="Ketoacyl-synt_2"/>
    <property type="match status" value="1"/>
</dbReference>
<protein>
    <submittedName>
        <fullName evidence="2">Beta-ketoacyl synthase chain length factor</fullName>
    </submittedName>
</protein>
<evidence type="ECO:0000259" key="1">
    <source>
        <dbReference type="Pfam" id="PF13723"/>
    </source>
</evidence>
<gene>
    <name evidence="2" type="ORF">IAD41_00260</name>
</gene>
<organism evidence="2 3">
    <name type="scientific">Candidatus Scatenecus faecavium</name>
    <dbReference type="NCBI Taxonomy" id="2840915"/>
    <lineage>
        <taxon>Bacteria</taxon>
        <taxon>Candidatus Scatenecus</taxon>
    </lineage>
</organism>
<accession>A0A9D1FV38</accession>
<feature type="domain" description="Beta-ketoacyl synthase-like N-terminal" evidence="1">
    <location>
        <begin position="15"/>
        <end position="140"/>
    </location>
</feature>
<dbReference type="EMBL" id="DVJO01000007">
    <property type="protein sequence ID" value="HIS82031.1"/>
    <property type="molecule type" value="Genomic_DNA"/>
</dbReference>
<evidence type="ECO:0000313" key="3">
    <source>
        <dbReference type="Proteomes" id="UP000824139"/>
    </source>
</evidence>
<sequence length="202" mass="22478">MKTSSKIFYIEKFAIENSNETDLTDIPMLMRRKLSRLDKICLSSLKKVFDETSQEIIFSSEYGEFDTLKTLISQYLEANEVSPAKFSTSVHNNFAGLFSLLNNINSSYTALSAGKNSLSAGLVKAIISEYDKVLFCYGDAFDMPESISCLISKTGSENSVKCVFTPCSKPSEADEFSAFSEFLNGCTKVFHTPCGTIERMEK</sequence>
<comment type="caution">
    <text evidence="2">The sequence shown here is derived from an EMBL/GenBank/DDBJ whole genome shotgun (WGS) entry which is preliminary data.</text>
</comment>
<dbReference type="AlphaFoldDB" id="A0A9D1FV38"/>
<evidence type="ECO:0000313" key="2">
    <source>
        <dbReference type="EMBL" id="HIS82031.1"/>
    </source>
</evidence>
<reference evidence="2" key="1">
    <citation type="submission" date="2020-10" db="EMBL/GenBank/DDBJ databases">
        <authorList>
            <person name="Gilroy R."/>
        </authorList>
    </citation>
    <scope>NUCLEOTIDE SEQUENCE</scope>
    <source>
        <strain evidence="2">CHK152-2994</strain>
    </source>
</reference>
<proteinExistence type="predicted"/>
<reference evidence="2" key="2">
    <citation type="journal article" date="2021" name="PeerJ">
        <title>Extensive microbial diversity within the chicken gut microbiome revealed by metagenomics and culture.</title>
        <authorList>
            <person name="Gilroy R."/>
            <person name="Ravi A."/>
            <person name="Getino M."/>
            <person name="Pursley I."/>
            <person name="Horton D.L."/>
            <person name="Alikhan N.F."/>
            <person name="Baker D."/>
            <person name="Gharbi K."/>
            <person name="Hall N."/>
            <person name="Watson M."/>
            <person name="Adriaenssens E.M."/>
            <person name="Foster-Nyarko E."/>
            <person name="Jarju S."/>
            <person name="Secka A."/>
            <person name="Antonio M."/>
            <person name="Oren A."/>
            <person name="Chaudhuri R.R."/>
            <person name="La Ragione R."/>
            <person name="Hildebrand F."/>
            <person name="Pallen M.J."/>
        </authorList>
    </citation>
    <scope>NUCLEOTIDE SEQUENCE</scope>
    <source>
        <strain evidence="2">CHK152-2994</strain>
    </source>
</reference>
<dbReference type="Proteomes" id="UP000824139">
    <property type="component" value="Unassembled WGS sequence"/>
</dbReference>
<dbReference type="InterPro" id="IPR014030">
    <property type="entry name" value="Ketoacyl_synth_N"/>
</dbReference>